<evidence type="ECO:0000256" key="1">
    <source>
        <dbReference type="ARBA" id="ARBA00022741"/>
    </source>
</evidence>
<dbReference type="Gene3D" id="3.40.50.10810">
    <property type="entry name" value="Tandem AAA-ATPase domain"/>
    <property type="match status" value="1"/>
</dbReference>
<feature type="compositionally biased region" description="Basic and acidic residues" evidence="5">
    <location>
        <begin position="389"/>
        <end position="402"/>
    </location>
</feature>
<accession>A0ABR1XZI0</accession>
<dbReference type="InterPro" id="IPR001650">
    <property type="entry name" value="Helicase_C-like"/>
</dbReference>
<keyword evidence="4" id="KW-0175">Coiled coil</keyword>
<dbReference type="CDD" id="cd18793">
    <property type="entry name" value="SF2_C_SNF"/>
    <property type="match status" value="1"/>
</dbReference>
<feature type="region of interest" description="Disordered" evidence="5">
    <location>
        <begin position="999"/>
        <end position="1028"/>
    </location>
</feature>
<dbReference type="InterPro" id="IPR027417">
    <property type="entry name" value="P-loop_NTPase"/>
</dbReference>
<dbReference type="Pfam" id="PF00176">
    <property type="entry name" value="SNF2-rel_dom"/>
    <property type="match status" value="1"/>
</dbReference>
<evidence type="ECO:0000313" key="8">
    <source>
        <dbReference type="EMBL" id="KAK8173725.1"/>
    </source>
</evidence>
<dbReference type="InterPro" id="IPR000330">
    <property type="entry name" value="SNF2_N"/>
</dbReference>
<dbReference type="Proteomes" id="UP001456524">
    <property type="component" value="Unassembled WGS sequence"/>
</dbReference>
<comment type="caution">
    <text evidence="8">The sequence shown here is derived from an EMBL/GenBank/DDBJ whole genome shotgun (WGS) entry which is preliminary data.</text>
</comment>
<reference evidence="8 9" key="1">
    <citation type="journal article" date="2022" name="G3 (Bethesda)">
        <title>Enemy or ally: a genomic approach to elucidate the lifestyle of Phyllosticta citrichinaensis.</title>
        <authorList>
            <person name="Buijs V.A."/>
            <person name="Groenewald J.Z."/>
            <person name="Haridas S."/>
            <person name="LaButti K.M."/>
            <person name="Lipzen A."/>
            <person name="Martin F.M."/>
            <person name="Barry K."/>
            <person name="Grigoriev I.V."/>
            <person name="Crous P.W."/>
            <person name="Seidl M.F."/>
        </authorList>
    </citation>
    <scope>NUCLEOTIDE SEQUENCE [LARGE SCALE GENOMIC DNA]</scope>
    <source>
        <strain evidence="8 9">CBS 129764</strain>
    </source>
</reference>
<dbReference type="PROSITE" id="PS51194">
    <property type="entry name" value="HELICASE_CTER"/>
    <property type="match status" value="1"/>
</dbReference>
<feature type="compositionally biased region" description="Basic and acidic residues" evidence="5">
    <location>
        <begin position="248"/>
        <end position="257"/>
    </location>
</feature>
<dbReference type="PANTHER" id="PTHR45629:SF7">
    <property type="entry name" value="DNA EXCISION REPAIR PROTEIN ERCC-6-RELATED"/>
    <property type="match status" value="1"/>
</dbReference>
<evidence type="ECO:0000256" key="3">
    <source>
        <dbReference type="ARBA" id="ARBA00022840"/>
    </source>
</evidence>
<feature type="compositionally biased region" description="Low complexity" evidence="5">
    <location>
        <begin position="1124"/>
        <end position="1135"/>
    </location>
</feature>
<evidence type="ECO:0000313" key="9">
    <source>
        <dbReference type="Proteomes" id="UP001456524"/>
    </source>
</evidence>
<feature type="compositionally biased region" description="Basic and acidic residues" evidence="5">
    <location>
        <begin position="1219"/>
        <end position="1245"/>
    </location>
</feature>
<name>A0ABR1XZI0_9PEZI</name>
<dbReference type="InterPro" id="IPR049730">
    <property type="entry name" value="SNF2/RAD54-like_C"/>
</dbReference>
<feature type="compositionally biased region" description="Basic residues" evidence="5">
    <location>
        <begin position="331"/>
        <end position="348"/>
    </location>
</feature>
<dbReference type="PANTHER" id="PTHR45629">
    <property type="entry name" value="SNF2/RAD54 FAMILY MEMBER"/>
    <property type="match status" value="1"/>
</dbReference>
<dbReference type="PROSITE" id="PS51192">
    <property type="entry name" value="HELICASE_ATP_BIND_1"/>
    <property type="match status" value="1"/>
</dbReference>
<feature type="region of interest" description="Disordered" evidence="5">
    <location>
        <begin position="389"/>
        <end position="416"/>
    </location>
</feature>
<keyword evidence="1" id="KW-0547">Nucleotide-binding</keyword>
<feature type="domain" description="Helicase C-terminal" evidence="7">
    <location>
        <begin position="780"/>
        <end position="937"/>
    </location>
</feature>
<feature type="compositionally biased region" description="Acidic residues" evidence="5">
    <location>
        <begin position="353"/>
        <end position="371"/>
    </location>
</feature>
<feature type="region of interest" description="Disordered" evidence="5">
    <location>
        <begin position="229"/>
        <end position="371"/>
    </location>
</feature>
<evidence type="ECO:0000256" key="4">
    <source>
        <dbReference type="SAM" id="Coils"/>
    </source>
</evidence>
<gene>
    <name evidence="8" type="ORF">IWX90DRAFT_427753</name>
</gene>
<dbReference type="SUPFAM" id="SSF52540">
    <property type="entry name" value="P-loop containing nucleoside triphosphate hydrolases"/>
    <property type="match status" value="2"/>
</dbReference>
<keyword evidence="9" id="KW-1185">Reference proteome</keyword>
<evidence type="ECO:0000256" key="2">
    <source>
        <dbReference type="ARBA" id="ARBA00022801"/>
    </source>
</evidence>
<feature type="region of interest" description="Disordered" evidence="5">
    <location>
        <begin position="1219"/>
        <end position="1264"/>
    </location>
</feature>
<dbReference type="Pfam" id="PF00271">
    <property type="entry name" value="Helicase_C"/>
    <property type="match status" value="1"/>
</dbReference>
<sequence length="1264" mass="141066">MSEPLSGEGDMAAAATPTSSSKPSAEADSAGYQFTQHLAKGKARAQKSPEPEQTGPASDDEDHDEKGLQFLSNMRDQDDLERDIGRQADKLLIDQADERDNKRMNKAMAEKQHCIAEMAKLEEKLRGPGGFTVKNKLREELEDMEDRVNSLNQDIVQIEARIAERHQVDDADALEVGGNKQQPGESRRDFLIRTGKITPFSRMPLVGGEVSGLGEIMMDAETELAFEGHDKAANQAPISHRNLTKPGFKSEVKDGRLKTTIAGDVATKAGEQKSRRNQASLSEASSPSDAGSDKAYEPDLDDKQLAALGEGEDEDEDDGVEDDEFDMTTPGRKKRTRQPKSTGSRKKPRIDPEDLDGEDDTDMAGVDDGDEDVYQARLRKWVKLRSEARRQEQERRGLPKDPENEEEWNLPHPTIPDEVFGEDLKVPGDIYQSLFDYQKTGVQWLYELYGQNVGGIIGDEMGLGKTIQLISFLAALHYSKKLTKPVVVICPATVMKQWVNEFHQWWPALRVSILHASGSGMIDMKREAQVERSLDARPNGTRRTRLTKAEKAIQSLVDKVETDGHVLVTTYSGLQQYAQFLLPVQWGYAVLDEGHKIRNPNARITIFCKELQTANRMILSGTPMQNNLTELWSLFDFVFPMRLGTLVDFRNTFEIPIKTGGYANASNFQVETARRCAEVLKEMISGYLLQRFKVDVAADLPKKTERVLFCRLTKIQREKYEEFLDSNDMKSIFNGKRQALYGIDILRKITNHPDLTDHKIIEKVSDPKYGSGSKSGKMQVVKELLQMWSKRGHKTLLFAQHRIMLDILEKFVRKMDNINFLRMDGTTAIKDRQDMVDRFNNDADLHVFLLTTKVGGLGVNLTGADRVIIYDPDWNPSTDLQARERAWRLGQKREVEIYRLMTAGTIEEKIYHRQIFKQFLSNKILKDPKQRQTFDMRDLYDLFSLGDTSGGETETSSLFKGAEIRVSPAAAGGDGKPDAEELQAMGNIYGIARGENFYEGPEGEAGASSSTAEGGNDSRQPEGATKDERLLNTIFARSGVSSSLNHDSIIGGHSKLGAEPNIIAREAKKIADEAARELQRARDAAPRAPIGTVTWTGEYGTAGRPASPPPFRQAVSMQRNRNGSAALSSPASSRAGTPVARASSTRRGTPLSGNNAAPAESNANLLHGDELAAAIKTYLASKPNGLALSKDLTLHFKAQADTREFRAALEAVAVFERDHRGQEGRGKWMDREEWERRQQRADARERKRRARVDMGAGRGRNRRS</sequence>
<dbReference type="EMBL" id="JBBWUH010000003">
    <property type="protein sequence ID" value="KAK8173725.1"/>
    <property type="molecule type" value="Genomic_DNA"/>
</dbReference>
<protein>
    <submittedName>
        <fullName evidence="8">SNF2 family N-terminal domain-containing protein</fullName>
    </submittedName>
</protein>
<dbReference type="SMART" id="SM00490">
    <property type="entry name" value="HELICc"/>
    <property type="match status" value="1"/>
</dbReference>
<dbReference type="CDD" id="cd18000">
    <property type="entry name" value="DEXHc_ERCC6"/>
    <property type="match status" value="1"/>
</dbReference>
<feature type="compositionally biased region" description="Acidic residues" evidence="5">
    <location>
        <begin position="310"/>
        <end position="326"/>
    </location>
</feature>
<feature type="region of interest" description="Disordered" evidence="5">
    <location>
        <begin position="1095"/>
        <end position="1161"/>
    </location>
</feature>
<keyword evidence="3" id="KW-0067">ATP-binding</keyword>
<proteinExistence type="predicted"/>
<dbReference type="Gene3D" id="3.40.50.300">
    <property type="entry name" value="P-loop containing nucleotide triphosphate hydrolases"/>
    <property type="match status" value="1"/>
</dbReference>
<feature type="region of interest" description="Disordered" evidence="5">
    <location>
        <begin position="1"/>
        <end position="80"/>
    </location>
</feature>
<dbReference type="InterPro" id="IPR050496">
    <property type="entry name" value="SNF2_RAD54_helicase_repair"/>
</dbReference>
<feature type="compositionally biased region" description="Polar residues" evidence="5">
    <location>
        <begin position="1142"/>
        <end position="1155"/>
    </location>
</feature>
<keyword evidence="2" id="KW-0378">Hydrolase</keyword>
<feature type="coiled-coil region" evidence="4">
    <location>
        <begin position="104"/>
        <end position="161"/>
    </location>
</feature>
<feature type="compositionally biased region" description="Polar residues" evidence="5">
    <location>
        <begin position="277"/>
        <end position="289"/>
    </location>
</feature>
<dbReference type="InterPro" id="IPR038718">
    <property type="entry name" value="SNF2-like_sf"/>
</dbReference>
<organism evidence="8 9">
    <name type="scientific">Phyllosticta citrichinensis</name>
    <dbReference type="NCBI Taxonomy" id="1130410"/>
    <lineage>
        <taxon>Eukaryota</taxon>
        <taxon>Fungi</taxon>
        <taxon>Dikarya</taxon>
        <taxon>Ascomycota</taxon>
        <taxon>Pezizomycotina</taxon>
        <taxon>Dothideomycetes</taxon>
        <taxon>Dothideomycetes incertae sedis</taxon>
        <taxon>Botryosphaeriales</taxon>
        <taxon>Phyllostictaceae</taxon>
        <taxon>Phyllosticta</taxon>
    </lineage>
</organism>
<dbReference type="SMART" id="SM00487">
    <property type="entry name" value="DEXDc"/>
    <property type="match status" value="1"/>
</dbReference>
<evidence type="ECO:0000259" key="7">
    <source>
        <dbReference type="PROSITE" id="PS51194"/>
    </source>
</evidence>
<evidence type="ECO:0000259" key="6">
    <source>
        <dbReference type="PROSITE" id="PS51192"/>
    </source>
</evidence>
<evidence type="ECO:0000256" key="5">
    <source>
        <dbReference type="SAM" id="MobiDB-lite"/>
    </source>
</evidence>
<feature type="compositionally biased region" description="Low complexity" evidence="5">
    <location>
        <begin position="12"/>
        <end position="27"/>
    </location>
</feature>
<feature type="compositionally biased region" description="Basic and acidic residues" evidence="5">
    <location>
        <begin position="291"/>
        <end position="304"/>
    </location>
</feature>
<feature type="domain" description="Helicase ATP-binding" evidence="6">
    <location>
        <begin position="446"/>
        <end position="641"/>
    </location>
</feature>
<dbReference type="InterPro" id="IPR014001">
    <property type="entry name" value="Helicase_ATP-bd"/>
</dbReference>